<dbReference type="PROSITE" id="PS01125">
    <property type="entry name" value="ROK"/>
    <property type="match status" value="1"/>
</dbReference>
<comment type="caution">
    <text evidence="2">The sequence shown here is derived from an EMBL/GenBank/DDBJ whole genome shotgun (WGS) entry which is preliminary data.</text>
</comment>
<dbReference type="AlphaFoldDB" id="A0A523S080"/>
<accession>A0A523S080</accession>
<dbReference type="PANTHER" id="PTHR18964:SF149">
    <property type="entry name" value="BIFUNCTIONAL UDP-N-ACETYLGLUCOSAMINE 2-EPIMERASE_N-ACETYLMANNOSAMINE KINASE"/>
    <property type="match status" value="1"/>
</dbReference>
<name>A0A523S080_UNCAE</name>
<dbReference type="Pfam" id="PF00480">
    <property type="entry name" value="ROK"/>
    <property type="match status" value="1"/>
</dbReference>
<dbReference type="PANTHER" id="PTHR18964">
    <property type="entry name" value="ROK (REPRESSOR, ORF, KINASE) FAMILY"/>
    <property type="match status" value="1"/>
</dbReference>
<organism evidence="2 3">
    <name type="scientific">Aerophobetes bacterium</name>
    <dbReference type="NCBI Taxonomy" id="2030807"/>
    <lineage>
        <taxon>Bacteria</taxon>
        <taxon>Candidatus Aerophobota</taxon>
    </lineage>
</organism>
<dbReference type="SUPFAM" id="SSF53067">
    <property type="entry name" value="Actin-like ATPase domain"/>
    <property type="match status" value="1"/>
</dbReference>
<comment type="similarity">
    <text evidence="1">Belongs to the ROK (NagC/XylR) family.</text>
</comment>
<evidence type="ECO:0000313" key="3">
    <source>
        <dbReference type="Proteomes" id="UP000316360"/>
    </source>
</evidence>
<protein>
    <submittedName>
        <fullName evidence="2">ROK family protein</fullName>
    </submittedName>
</protein>
<dbReference type="Proteomes" id="UP000316360">
    <property type="component" value="Unassembled WGS sequence"/>
</dbReference>
<dbReference type="InterPro" id="IPR049874">
    <property type="entry name" value="ROK_cs"/>
</dbReference>
<gene>
    <name evidence="2" type="ORF">E3J84_02870</name>
</gene>
<dbReference type="Gene3D" id="3.30.420.40">
    <property type="match status" value="2"/>
</dbReference>
<proteinExistence type="inferred from homology"/>
<dbReference type="InterPro" id="IPR000600">
    <property type="entry name" value="ROK"/>
</dbReference>
<evidence type="ECO:0000256" key="1">
    <source>
        <dbReference type="ARBA" id="ARBA00006479"/>
    </source>
</evidence>
<evidence type="ECO:0000313" key="2">
    <source>
        <dbReference type="EMBL" id="TET11433.1"/>
    </source>
</evidence>
<dbReference type="EMBL" id="SOKJ01000155">
    <property type="protein sequence ID" value="TET11433.1"/>
    <property type="molecule type" value="Genomic_DNA"/>
</dbReference>
<reference evidence="2 3" key="1">
    <citation type="submission" date="2019-03" db="EMBL/GenBank/DDBJ databases">
        <title>Metabolic potential of uncultured bacteria and archaea associated with petroleum seepage in deep-sea sediments.</title>
        <authorList>
            <person name="Dong X."/>
            <person name="Hubert C."/>
        </authorList>
    </citation>
    <scope>NUCLEOTIDE SEQUENCE [LARGE SCALE GENOMIC DNA]</scope>
    <source>
        <strain evidence="2">E44_bin7</strain>
    </source>
</reference>
<sequence length="330" mass="35178">MKGQCSSMIIGVDMGGTNIRTGLFTCEGRLQNKSIKIHYGSFPPQKTIDLVVLEVNNISKKEGVDLFNISAMGVGFPGHVNFKRGIALTTSNLPQWDNIPLRDILEDRLKIPVYLDNDANLAALAEHLFGAGKGAKNMIYLTVSSGIGAGVIINGKIYRGNRGTAGEIGHTTLDINGPLCTCGKRGCLMAMASGIGIANIAKGVVGEGKKTLIKDLVRNDINKITAKVIAEAAFRGDEFAENLIEQAAKYLGIGLANLVEILDPEMIIVGGGLSKIREKFLELVKEVAIQRIPKQLRDSVNIVSSPLGSDAGIIGAASLVITERNQNRGD</sequence>
<dbReference type="InterPro" id="IPR043129">
    <property type="entry name" value="ATPase_NBD"/>
</dbReference>